<evidence type="ECO:0000256" key="2">
    <source>
        <dbReference type="ARBA" id="ARBA00004479"/>
    </source>
</evidence>
<sequence length="351" mass="39396">MNEADTWFEDKFQEVENEEQQLRKLSAVVDSLVNHRKELCMNTALFAKSMAMLGNSEDNTALSRALSQLAEVEDKMEALHQEQAANDFFVLGELLCDYIRLVGAVRGCFDQRMRAWQRWQDAQSSLQKKREAEAKLLWANKPDKLQQAKDDITEWESRVTQYERDFDRVGMMVRKEVLRFEKEKVKDFKSQIIRYLESMLQSQQRVSAPSHPHVVKTASIGTLGRTRTPMIVTVPNAPDVPETSRMLEDVDSVQVSQVQDISCSLCLSISPSPCPPNLTDLGLLSPLSPSPPSSPLALLQVLASLTPSSASRSNAPPPVPLPQSYEPDELTEEMAHLEGLMKDLNAITTAP</sequence>
<keyword evidence="5" id="KW-0813">Transport</keyword>
<evidence type="ECO:0000256" key="9">
    <source>
        <dbReference type="ARBA" id="ARBA00022927"/>
    </source>
</evidence>
<evidence type="ECO:0000256" key="8">
    <source>
        <dbReference type="ARBA" id="ARBA00022753"/>
    </source>
</evidence>
<dbReference type="PANTHER" id="PTHR10555:SF129">
    <property type="entry name" value="SORTING NEXIN-1"/>
    <property type="match status" value="1"/>
</dbReference>
<feature type="domain" description="Neogenin C-terminal" evidence="16">
    <location>
        <begin position="323"/>
        <end position="350"/>
    </location>
</feature>
<dbReference type="Pfam" id="PF06583">
    <property type="entry name" value="Neogenin_C"/>
    <property type="match status" value="1"/>
</dbReference>
<evidence type="ECO:0000256" key="13">
    <source>
        <dbReference type="ARBA" id="ARBA00023180"/>
    </source>
</evidence>
<dbReference type="AlphaFoldDB" id="A0AAV2LVI3"/>
<dbReference type="PANTHER" id="PTHR10555">
    <property type="entry name" value="SORTING NEXIN"/>
    <property type="match status" value="1"/>
</dbReference>
<evidence type="ECO:0000313" key="19">
    <source>
        <dbReference type="Proteomes" id="UP001497482"/>
    </source>
</evidence>
<keyword evidence="6" id="KW-0597">Phosphoprotein</keyword>
<keyword evidence="15" id="KW-0175">Coiled coil</keyword>
<keyword evidence="7" id="KW-0812">Transmembrane</keyword>
<keyword evidence="8" id="KW-0967">Endosome</keyword>
<evidence type="ECO:0000256" key="10">
    <source>
        <dbReference type="ARBA" id="ARBA00022989"/>
    </source>
</evidence>
<evidence type="ECO:0000313" key="18">
    <source>
        <dbReference type="EMBL" id="CAL1605062.1"/>
    </source>
</evidence>
<evidence type="ECO:0000256" key="7">
    <source>
        <dbReference type="ARBA" id="ARBA00022692"/>
    </source>
</evidence>
<dbReference type="GO" id="GO:0034498">
    <property type="term" value="P:early endosome to Golgi transport"/>
    <property type="evidence" value="ECO:0007669"/>
    <property type="project" value="TreeGrafter"/>
</dbReference>
<dbReference type="GO" id="GO:0005829">
    <property type="term" value="C:cytosol"/>
    <property type="evidence" value="ECO:0007669"/>
    <property type="project" value="GOC"/>
</dbReference>
<feature type="coiled-coil region" evidence="15">
    <location>
        <begin position="8"/>
        <end position="35"/>
    </location>
</feature>
<organism evidence="18 19">
    <name type="scientific">Knipowitschia caucasica</name>
    <name type="common">Caucasian dwarf goby</name>
    <name type="synonym">Pomatoschistus caucasicus</name>
    <dbReference type="NCBI Taxonomy" id="637954"/>
    <lineage>
        <taxon>Eukaryota</taxon>
        <taxon>Metazoa</taxon>
        <taxon>Chordata</taxon>
        <taxon>Craniata</taxon>
        <taxon>Vertebrata</taxon>
        <taxon>Euteleostomi</taxon>
        <taxon>Actinopterygii</taxon>
        <taxon>Neopterygii</taxon>
        <taxon>Teleostei</taxon>
        <taxon>Neoteleostei</taxon>
        <taxon>Acanthomorphata</taxon>
        <taxon>Gobiaria</taxon>
        <taxon>Gobiiformes</taxon>
        <taxon>Gobioidei</taxon>
        <taxon>Gobiidae</taxon>
        <taxon>Gobiinae</taxon>
        <taxon>Knipowitschia</taxon>
    </lineage>
</organism>
<dbReference type="Proteomes" id="UP001497482">
    <property type="component" value="Chromosome 4"/>
</dbReference>
<keyword evidence="12" id="KW-0472">Membrane</keyword>
<comment type="similarity">
    <text evidence="4">Belongs to the sorting nexin family.</text>
</comment>
<dbReference type="InterPro" id="IPR015404">
    <property type="entry name" value="Vps5_C"/>
</dbReference>
<evidence type="ECO:0000256" key="5">
    <source>
        <dbReference type="ARBA" id="ARBA00022448"/>
    </source>
</evidence>
<keyword evidence="11" id="KW-0007">Acetylation</keyword>
<proteinExistence type="inferred from homology"/>
<evidence type="ECO:0000256" key="4">
    <source>
        <dbReference type="ARBA" id="ARBA00010883"/>
    </source>
</evidence>
<evidence type="ECO:0000259" key="16">
    <source>
        <dbReference type="Pfam" id="PF06583"/>
    </source>
</evidence>
<evidence type="ECO:0000256" key="12">
    <source>
        <dbReference type="ARBA" id="ARBA00023136"/>
    </source>
</evidence>
<dbReference type="InterPro" id="IPR010560">
    <property type="entry name" value="Neogenin_C"/>
</dbReference>
<evidence type="ECO:0000256" key="6">
    <source>
        <dbReference type="ARBA" id="ARBA00022553"/>
    </source>
</evidence>
<comment type="subcellular location">
    <subcellularLocation>
        <location evidence="3">Cell projection</location>
        <location evidence="3">Lamellipodium</location>
    </subcellularLocation>
    <subcellularLocation>
        <location evidence="1">Early endosome membrane</location>
        <topology evidence="1">Peripheral membrane protein</topology>
        <orientation evidence="1">Cytoplasmic side</orientation>
    </subcellularLocation>
    <subcellularLocation>
        <location evidence="2">Membrane</location>
        <topology evidence="2">Single-pass type I membrane protein</topology>
    </subcellularLocation>
</comment>
<dbReference type="Gene3D" id="1.20.1270.60">
    <property type="entry name" value="Arfaptin homology (AH) domain/BAR domain"/>
    <property type="match status" value="1"/>
</dbReference>
<evidence type="ECO:0000256" key="15">
    <source>
        <dbReference type="SAM" id="Coils"/>
    </source>
</evidence>
<name>A0AAV2LVI3_KNICA</name>
<keyword evidence="13" id="KW-0325">Glycoprotein</keyword>
<dbReference type="InterPro" id="IPR027267">
    <property type="entry name" value="AH/BAR_dom_sf"/>
</dbReference>
<accession>A0AAV2LVI3</accession>
<evidence type="ECO:0000256" key="3">
    <source>
        <dbReference type="ARBA" id="ARBA00004510"/>
    </source>
</evidence>
<dbReference type="GO" id="GO:0015031">
    <property type="term" value="P:protein transport"/>
    <property type="evidence" value="ECO:0007669"/>
    <property type="project" value="UniProtKB-KW"/>
</dbReference>
<gene>
    <name evidence="18" type="ORF">KC01_LOCUS32484</name>
</gene>
<dbReference type="GO" id="GO:0030027">
    <property type="term" value="C:lamellipodium"/>
    <property type="evidence" value="ECO:0007669"/>
    <property type="project" value="UniProtKB-SubCell"/>
</dbReference>
<evidence type="ECO:0000256" key="11">
    <source>
        <dbReference type="ARBA" id="ARBA00022990"/>
    </source>
</evidence>
<reference evidence="18 19" key="1">
    <citation type="submission" date="2024-04" db="EMBL/GenBank/DDBJ databases">
        <authorList>
            <person name="Waldvogel A.-M."/>
            <person name="Schoenle A."/>
        </authorList>
    </citation>
    <scope>NUCLEOTIDE SEQUENCE [LARGE SCALE GENOMIC DNA]</scope>
</reference>
<dbReference type="EMBL" id="OZ035826">
    <property type="protein sequence ID" value="CAL1605062.1"/>
    <property type="molecule type" value="Genomic_DNA"/>
</dbReference>
<dbReference type="GO" id="GO:0035091">
    <property type="term" value="F:phosphatidylinositol binding"/>
    <property type="evidence" value="ECO:0007669"/>
    <property type="project" value="TreeGrafter"/>
</dbReference>
<dbReference type="Pfam" id="PF09325">
    <property type="entry name" value="Vps5"/>
    <property type="match status" value="1"/>
</dbReference>
<dbReference type="FunFam" id="1.20.1270.60:FF:000012">
    <property type="entry name" value="Sorting nexin 2"/>
    <property type="match status" value="1"/>
</dbReference>
<dbReference type="GO" id="GO:0031901">
    <property type="term" value="C:early endosome membrane"/>
    <property type="evidence" value="ECO:0007669"/>
    <property type="project" value="UniProtKB-SubCell"/>
</dbReference>
<keyword evidence="14" id="KW-0966">Cell projection</keyword>
<keyword evidence="10" id="KW-1133">Transmembrane helix</keyword>
<evidence type="ECO:0000256" key="1">
    <source>
        <dbReference type="ARBA" id="ARBA00004469"/>
    </source>
</evidence>
<feature type="domain" description="Sorting nexin/Vps5-like C-terminal" evidence="17">
    <location>
        <begin position="1"/>
        <end position="206"/>
    </location>
</feature>
<evidence type="ECO:0000259" key="17">
    <source>
        <dbReference type="Pfam" id="PF09325"/>
    </source>
</evidence>
<evidence type="ECO:0000256" key="14">
    <source>
        <dbReference type="ARBA" id="ARBA00023273"/>
    </source>
</evidence>
<keyword evidence="9" id="KW-0653">Protein transport</keyword>
<keyword evidence="19" id="KW-1185">Reference proteome</keyword>
<protein>
    <submittedName>
        <fullName evidence="18">Uncharacterized protein</fullName>
    </submittedName>
</protein>